<keyword evidence="1" id="KW-0472">Membrane</keyword>
<evidence type="ECO:0000313" key="2">
    <source>
        <dbReference type="EMBL" id="CAI2382938.1"/>
    </source>
</evidence>
<dbReference type="SUPFAM" id="SSF53474">
    <property type="entry name" value="alpha/beta-Hydrolases"/>
    <property type="match status" value="1"/>
</dbReference>
<feature type="transmembrane region" description="Helical" evidence="1">
    <location>
        <begin position="54"/>
        <end position="74"/>
    </location>
</feature>
<protein>
    <submittedName>
        <fullName evidence="2">Uncharacterized protein</fullName>
    </submittedName>
</protein>
<dbReference type="GO" id="GO:0008474">
    <property type="term" value="F:palmitoyl-(protein) hydrolase activity"/>
    <property type="evidence" value="ECO:0007669"/>
    <property type="project" value="TreeGrafter"/>
</dbReference>
<dbReference type="PANTHER" id="PTHR12277">
    <property type="entry name" value="ALPHA/BETA HYDROLASE DOMAIN-CONTAINING PROTEIN"/>
    <property type="match status" value="1"/>
</dbReference>
<dbReference type="PANTHER" id="PTHR12277:SF81">
    <property type="entry name" value="PROTEIN ABHD13"/>
    <property type="match status" value="1"/>
</dbReference>
<sequence>MINGGEDIPYESKPGDMLHAPDSSISKFRQTTSYTKLVQTYITSPSAKKCMKKGCFISLIGGIVIVVCLIYFLIFKFIAHFITGIGSLILLLILHFWLFRVICRGMTFPGAYKLWLRNIENAFCVSSCSLVAIQVEEMEDLIQVLIEREEIDKGELKDVIESIQKFKRLCRIRNTDYSNIHKLQELLQLTKLSINDHNTCLWDLDPESLYESDQSNRIDSYFLVKFEDAPGNHQARKLISLCETIRKDLKAYYTAKGLSKFFRMFRYKPFGRIDQMRNELEIRYNGIQTWCKTFDGKKIDCMLIPASPDSNSTVTDYKNCPTMLFCNPNAGYYEYLTYQTEWLSYISLGINVAIWNYRGYGRSEGSPNPKNIRKDGEYVLKHFKEHFYLTNKFGIHGQSLGGSVASYVARHTKVDFLFVDRSFEAISKVPESKIGKIARYFYLGVTCFGDSVAPDYVAANCYKVVSCDPDDQLLDEPCSLSNAISRETVNEAHRFSGKDFNFSKYFHIISKDEGDILFKTIKELLKLGKKLYSWKKYEDQLEELKELSTNQDDSNNQFNAIVGIGNSSLHEGAKNQYGEDSLTFQVHSGFNSKNMNRTVFVDRPNLEEPAPKSQSSEYLETCQDEDCPDDFLKITIPGVEEEPSPSQIYDEYKNSIKYLKKKEKKYFEKSDYRTLSKLLAKIIRILEKIDAKGISLIDVFKYSSWNQEKQFKTFFINLDIWGAWESYNNQEIEDLSVHLRKQASEKIEFAKISLLRCIALMKNEKGKLFEFVRFRTNILHNSFEKISDYLKARTTVKSKKLEEEEKTDKYLQSPMKNADLMKITEQYEPGTGQTENDKFESIRLDEPCKIDDSQVTEEYKLENDKNEYMKFTTPNAENSFKDEPIFKNRERSGSHSLLNSLTLSDKAGHLMLVKCGHNGYFSFEEKSLYEKYLKHSKFI</sequence>
<keyword evidence="3" id="KW-1185">Reference proteome</keyword>
<dbReference type="EMBL" id="CAMPGE010025154">
    <property type="protein sequence ID" value="CAI2382938.1"/>
    <property type="molecule type" value="Genomic_DNA"/>
</dbReference>
<gene>
    <name evidence="2" type="ORF">ECRASSUSDP1_LOCUS24428</name>
</gene>
<evidence type="ECO:0000313" key="3">
    <source>
        <dbReference type="Proteomes" id="UP001295684"/>
    </source>
</evidence>
<comment type="caution">
    <text evidence="2">The sequence shown here is derived from an EMBL/GenBank/DDBJ whole genome shotgun (WGS) entry which is preliminary data.</text>
</comment>
<proteinExistence type="predicted"/>
<keyword evidence="1" id="KW-1133">Transmembrane helix</keyword>
<dbReference type="AlphaFoldDB" id="A0AAD1Y1H5"/>
<dbReference type="GO" id="GO:0016020">
    <property type="term" value="C:membrane"/>
    <property type="evidence" value="ECO:0007669"/>
    <property type="project" value="TreeGrafter"/>
</dbReference>
<name>A0AAD1Y1H5_EUPCR</name>
<reference evidence="2" key="1">
    <citation type="submission" date="2023-07" db="EMBL/GenBank/DDBJ databases">
        <authorList>
            <consortium name="AG Swart"/>
            <person name="Singh M."/>
            <person name="Singh A."/>
            <person name="Seah K."/>
            <person name="Emmerich C."/>
        </authorList>
    </citation>
    <scope>NUCLEOTIDE SEQUENCE</scope>
    <source>
        <strain evidence="2">DP1</strain>
    </source>
</reference>
<dbReference type="InterPro" id="IPR029058">
    <property type="entry name" value="AB_hydrolase_fold"/>
</dbReference>
<organism evidence="2 3">
    <name type="scientific">Euplotes crassus</name>
    <dbReference type="NCBI Taxonomy" id="5936"/>
    <lineage>
        <taxon>Eukaryota</taxon>
        <taxon>Sar</taxon>
        <taxon>Alveolata</taxon>
        <taxon>Ciliophora</taxon>
        <taxon>Intramacronucleata</taxon>
        <taxon>Spirotrichea</taxon>
        <taxon>Hypotrichia</taxon>
        <taxon>Euplotida</taxon>
        <taxon>Euplotidae</taxon>
        <taxon>Moneuplotes</taxon>
    </lineage>
</organism>
<dbReference type="Gene3D" id="3.40.50.1820">
    <property type="entry name" value="alpha/beta hydrolase"/>
    <property type="match status" value="1"/>
</dbReference>
<keyword evidence="1" id="KW-0812">Transmembrane</keyword>
<feature type="transmembrane region" description="Helical" evidence="1">
    <location>
        <begin position="80"/>
        <end position="99"/>
    </location>
</feature>
<dbReference type="Proteomes" id="UP001295684">
    <property type="component" value="Unassembled WGS sequence"/>
</dbReference>
<accession>A0AAD1Y1H5</accession>
<evidence type="ECO:0000256" key="1">
    <source>
        <dbReference type="SAM" id="Phobius"/>
    </source>
</evidence>